<protein>
    <submittedName>
        <fullName evidence="1">Uncharacterized protein</fullName>
    </submittedName>
</protein>
<organism evidence="1 2">
    <name type="scientific">Komagataeibacter oboediens</name>
    <dbReference type="NCBI Taxonomy" id="65958"/>
    <lineage>
        <taxon>Bacteria</taxon>
        <taxon>Pseudomonadati</taxon>
        <taxon>Pseudomonadota</taxon>
        <taxon>Alphaproteobacteria</taxon>
        <taxon>Acetobacterales</taxon>
        <taxon>Acetobacteraceae</taxon>
        <taxon>Komagataeibacter</taxon>
    </lineage>
</organism>
<sequence length="48" mass="5455">MPHGAATDPDRQDGMYFRNEYMPFLFFIAVNQTGPFPMNITYPPAGTE</sequence>
<gene>
    <name evidence="1" type="ORF">HNO79_10520</name>
</gene>
<keyword evidence="2" id="KW-1185">Reference proteome</keyword>
<accession>A0ABS5SNF3</accession>
<evidence type="ECO:0000313" key="1">
    <source>
        <dbReference type="EMBL" id="MBT0675812.1"/>
    </source>
</evidence>
<proteinExistence type="predicted"/>
<name>A0ABS5SNF3_9PROT</name>
<dbReference type="Proteomes" id="UP001519538">
    <property type="component" value="Unassembled WGS sequence"/>
</dbReference>
<dbReference type="RefSeq" id="WP_214164591.1">
    <property type="nucleotide sequence ID" value="NZ_CP117861.1"/>
</dbReference>
<reference evidence="1 2" key="1">
    <citation type="journal article" date="2021" name="Astrobiology">
        <title>Bacterial Cellulose Retains Robustness but Its Synthesis Declines After Exposure to a Mars-Like Environment Simulated Outside the International Space Station.</title>
        <authorList>
            <person name="Orlovska I."/>
            <person name="Podolich O."/>
            <person name="Kukharenko O."/>
            <person name="Zaets I."/>
            <person name="Reva O."/>
            <person name="Khirunenko L."/>
            <person name="Zmejkoski D."/>
            <person name="Rogalsky S."/>
            <person name="Barh D."/>
            <person name="Tiwari S."/>
            <person name="Kumavath R."/>
            <person name="Goes-Neto A."/>
            <person name="Azevedo V."/>
            <person name="Brenig B."/>
            <person name="Ghosh P."/>
            <person name="de Vera J.P."/>
            <person name="Kozyrovska N."/>
        </authorList>
    </citation>
    <scope>NUCLEOTIDE SEQUENCE [LARGE SCALE GENOMIC DNA]</scope>
    <source>
        <strain evidence="1 2">IMBG 311</strain>
    </source>
</reference>
<comment type="caution">
    <text evidence="1">The sequence shown here is derived from an EMBL/GenBank/DDBJ whole genome shotgun (WGS) entry which is preliminary data.</text>
</comment>
<dbReference type="EMBL" id="JABLUU010000011">
    <property type="protein sequence ID" value="MBT0675812.1"/>
    <property type="molecule type" value="Genomic_DNA"/>
</dbReference>
<dbReference type="GeneID" id="79188172"/>
<evidence type="ECO:0000313" key="2">
    <source>
        <dbReference type="Proteomes" id="UP001519538"/>
    </source>
</evidence>